<dbReference type="AlphaFoldDB" id="A0A1I8Q2Z3"/>
<proteinExistence type="predicted"/>
<feature type="compositionally biased region" description="Polar residues" evidence="1">
    <location>
        <begin position="232"/>
        <end position="248"/>
    </location>
</feature>
<evidence type="ECO:0000313" key="2">
    <source>
        <dbReference type="EnsemblMetazoa" id="SCAU013391-PB"/>
    </source>
</evidence>
<protein>
    <submittedName>
        <fullName evidence="2">Uncharacterized protein</fullName>
    </submittedName>
</protein>
<feature type="region of interest" description="Disordered" evidence="1">
    <location>
        <begin position="102"/>
        <end position="141"/>
    </location>
</feature>
<feature type="compositionally biased region" description="Basic residues" evidence="1">
    <location>
        <begin position="102"/>
        <end position="111"/>
    </location>
</feature>
<keyword evidence="3" id="KW-1185">Reference proteome</keyword>
<sequence length="398" mass="44545">MKNNSKNIAIVVIDVNKKTKTNNPIHKLTNLKLSLLWIYSYYVNQASNGNFPFQNRRGCVRTSNKAGSTCDVIFPSIAGSPNKSDLNKCTIMQLNLFPKFHSDHRHPHHHQQQQSNQQCHHQSSEWHQTNHTRPHHCGRHQRGHYATSTSWIVPAALTVLLLFLAQCPTTSSLIVPNEVPSILSLVYSNIPPIKKGTDSRLGFGFRLGEHADFQVMLELGPQKETRPIGDQDNGSSFNKRQVSKSQQRAVQREAVKAESQPTSWLEKWANQVNNPATPKKKVTSVKVKPTKKQGTQKQVSDVPAVTMSQQMPAQALQQLQLLYKMATSTTEESAKQGINEGATTTSPITVAPSLDLQERLKIIKAPANVDELQALMQKSQEQTKTEITKELMNVSLDE</sequence>
<evidence type="ECO:0000256" key="1">
    <source>
        <dbReference type="SAM" id="MobiDB-lite"/>
    </source>
</evidence>
<dbReference type="KEGG" id="scac:106084082"/>
<feature type="compositionally biased region" description="Basic residues" evidence="1">
    <location>
        <begin position="130"/>
        <end position="141"/>
    </location>
</feature>
<evidence type="ECO:0000313" key="3">
    <source>
        <dbReference type="Proteomes" id="UP000095300"/>
    </source>
</evidence>
<feature type="compositionally biased region" description="Low complexity" evidence="1">
    <location>
        <begin position="112"/>
        <end position="121"/>
    </location>
</feature>
<dbReference type="VEuPathDB" id="VectorBase:SCAU013391"/>
<name>A0A1I8Q2Z3_STOCA</name>
<organism evidence="2 3">
    <name type="scientific">Stomoxys calcitrans</name>
    <name type="common">Stable fly</name>
    <name type="synonym">Conops calcitrans</name>
    <dbReference type="NCBI Taxonomy" id="35570"/>
    <lineage>
        <taxon>Eukaryota</taxon>
        <taxon>Metazoa</taxon>
        <taxon>Ecdysozoa</taxon>
        <taxon>Arthropoda</taxon>
        <taxon>Hexapoda</taxon>
        <taxon>Insecta</taxon>
        <taxon>Pterygota</taxon>
        <taxon>Neoptera</taxon>
        <taxon>Endopterygota</taxon>
        <taxon>Diptera</taxon>
        <taxon>Brachycera</taxon>
        <taxon>Muscomorpha</taxon>
        <taxon>Muscoidea</taxon>
        <taxon>Muscidae</taxon>
        <taxon>Stomoxys</taxon>
    </lineage>
</organism>
<feature type="compositionally biased region" description="Basic residues" evidence="1">
    <location>
        <begin position="278"/>
        <end position="291"/>
    </location>
</feature>
<dbReference type="EnsemblMetazoa" id="SCAU013391-RB">
    <property type="protein sequence ID" value="SCAU013391-PB"/>
    <property type="gene ID" value="SCAU013391"/>
</dbReference>
<gene>
    <name evidence="2" type="primary">106084082</name>
</gene>
<dbReference type="Proteomes" id="UP000095300">
    <property type="component" value="Unassembled WGS sequence"/>
</dbReference>
<feature type="region of interest" description="Disordered" evidence="1">
    <location>
        <begin position="274"/>
        <end position="302"/>
    </location>
</feature>
<dbReference type="OrthoDB" id="8188574at2759"/>
<reference evidence="2" key="1">
    <citation type="submission" date="2020-05" db="UniProtKB">
        <authorList>
            <consortium name="EnsemblMetazoa"/>
        </authorList>
    </citation>
    <scope>IDENTIFICATION</scope>
    <source>
        <strain evidence="2">USDA</strain>
    </source>
</reference>
<feature type="region of interest" description="Disordered" evidence="1">
    <location>
        <begin position="223"/>
        <end position="248"/>
    </location>
</feature>
<accession>A0A1I8Q2Z3</accession>